<gene>
    <name evidence="1" type="ORF">CGLO_06228</name>
</gene>
<dbReference type="PANTHER" id="PTHR24148">
    <property type="entry name" value="ANKYRIN REPEAT DOMAIN-CONTAINING PROTEIN 39 HOMOLOG-RELATED"/>
    <property type="match status" value="1"/>
</dbReference>
<dbReference type="OrthoDB" id="4808270at2759"/>
<dbReference type="EMBL" id="AMYD01001255">
    <property type="protein sequence ID" value="EQB53990.1"/>
    <property type="molecule type" value="Genomic_DNA"/>
</dbReference>
<dbReference type="HOGENOM" id="CLU_064350_0_0_1"/>
<dbReference type="AlphaFoldDB" id="T0LZM4"/>
<evidence type="ECO:0000313" key="1">
    <source>
        <dbReference type="EMBL" id="EQB53990.1"/>
    </source>
</evidence>
<reference evidence="2" key="1">
    <citation type="journal article" date="2013" name="Mol. Plant Microbe Interact.">
        <title>Global aspects of pacC regulation of pathogenicity genes in Colletotrichum gloeosporioides as revealed by transcriptome analysis.</title>
        <authorList>
            <person name="Alkan N."/>
            <person name="Meng X."/>
            <person name="Friedlander G."/>
            <person name="Reuveni E."/>
            <person name="Sukno S."/>
            <person name="Sherman A."/>
            <person name="Thon M."/>
            <person name="Fluhr R."/>
            <person name="Prusky D."/>
        </authorList>
    </citation>
    <scope>NUCLEOTIDE SEQUENCE [LARGE SCALE GENOMIC DNA]</scope>
    <source>
        <strain evidence="2">Cg-14</strain>
    </source>
</reference>
<name>T0LZM4_COLGC</name>
<comment type="caution">
    <text evidence="1">The sequence shown here is derived from an EMBL/GenBank/DDBJ whole genome shotgun (WGS) entry which is preliminary data.</text>
</comment>
<protein>
    <recommendedName>
        <fullName evidence="3">Heterokaryon incompatibility protein</fullName>
    </recommendedName>
</protein>
<accession>T0LZM4</accession>
<organism evidence="1 2">
    <name type="scientific">Colletotrichum gloeosporioides (strain Cg-14)</name>
    <name type="common">Anthracnose fungus</name>
    <name type="synonym">Glomerella cingulata</name>
    <dbReference type="NCBI Taxonomy" id="1237896"/>
    <lineage>
        <taxon>Eukaryota</taxon>
        <taxon>Fungi</taxon>
        <taxon>Dikarya</taxon>
        <taxon>Ascomycota</taxon>
        <taxon>Pezizomycotina</taxon>
        <taxon>Sordariomycetes</taxon>
        <taxon>Hypocreomycetidae</taxon>
        <taxon>Glomerellales</taxon>
        <taxon>Glomerellaceae</taxon>
        <taxon>Colletotrichum</taxon>
        <taxon>Colletotrichum gloeosporioides species complex</taxon>
    </lineage>
</organism>
<dbReference type="Pfam" id="PF26639">
    <property type="entry name" value="Het-6_barrel"/>
    <property type="match status" value="1"/>
</dbReference>
<evidence type="ECO:0000313" key="2">
    <source>
        <dbReference type="Proteomes" id="UP000015530"/>
    </source>
</evidence>
<dbReference type="InterPro" id="IPR052895">
    <property type="entry name" value="HetReg/Transcr_Mod"/>
</dbReference>
<sequence>MSITQIKFHATDQRDKIYGLLGLAAESRDPPGLPDSLRPDYSLSVAEVYLKVARYVLNEGSSLALLTRARGVDGSLTGQKRQHRLDLPTWAPDWSDFQVFNRDIRTSLAWVDYADTYKKAQLGFPDHYSATTGLSLKLHPPTNPSTLRVNGIRIDCVKQAMSFATENFGKQLDWEHLTSQTVRLLKFLMSTGIADGTLEWVIHLIKVTTVDQHRLGGRDSIQSIKDGLAFIYEVISETQNDLIAGVSSLNKDFLNRLRQHSIGGIPREYAALAVNYCFDRSFLVTSSGRMAIGPSETQVRDTIAVVPGSGVPYVIRQRGSSWALVGESYVQGLMKGEAIESLRDGTVQEEILDFQ</sequence>
<dbReference type="OMA" id="RHENAER"/>
<dbReference type="PANTHER" id="PTHR24148:SF80">
    <property type="entry name" value="HETEROKARYON INCOMPATIBILITY DOMAIN-CONTAINING PROTEIN"/>
    <property type="match status" value="1"/>
</dbReference>
<evidence type="ECO:0008006" key="3">
    <source>
        <dbReference type="Google" id="ProtNLM"/>
    </source>
</evidence>
<proteinExistence type="predicted"/>
<dbReference type="Proteomes" id="UP000015530">
    <property type="component" value="Unassembled WGS sequence"/>
</dbReference>
<dbReference type="STRING" id="1237896.T0LZM4"/>